<dbReference type="STRING" id="1121883.SAMN02745226_01628"/>
<accession>A0A1M7T6Z3</accession>
<sequence>MHRHTLRFMISFLFLILLFSSVFSVTIEKVYVGIKYSFRNFRTNGDVIFIDPFSRNMAVYDISSKQILSYFNYIGNFVIAVYDLKNSYLVVDRTGPYLSKISLDGELLFSVKFERRIQGSLFDGKNVYILLEGGALHIYDTNLKLVSKSAFSGSAAYIFLWRNKVLGTYLWNESQDVEFLNEKPVKIGLTTPSILVNDLLVDTRGGQVYNLASSKLTKLASYISSAYFDGEIYYIASMSNSTIYMLKNDEIIGTFKVPYTPTYVTKVGQQVVILSAPYNKVMVTSNGKDIITLDTGDYPLEVLRINNSSNSFAVYCSDSGEVYYYYF</sequence>
<keyword evidence="2" id="KW-1185">Reference proteome</keyword>
<dbReference type="AlphaFoldDB" id="A0A1M7T6Z3"/>
<evidence type="ECO:0000313" key="1">
    <source>
        <dbReference type="EMBL" id="SHN66467.1"/>
    </source>
</evidence>
<dbReference type="InterPro" id="IPR011048">
    <property type="entry name" value="Haem_d1_sf"/>
</dbReference>
<proteinExistence type="predicted"/>
<gene>
    <name evidence="1" type="ORF">SAMN02745226_01628</name>
</gene>
<evidence type="ECO:0000313" key="2">
    <source>
        <dbReference type="Proteomes" id="UP000184207"/>
    </source>
</evidence>
<dbReference type="Proteomes" id="UP000184207">
    <property type="component" value="Unassembled WGS sequence"/>
</dbReference>
<organism evidence="1 2">
    <name type="scientific">Fervidobacterium gondwanense DSM 13020</name>
    <dbReference type="NCBI Taxonomy" id="1121883"/>
    <lineage>
        <taxon>Bacteria</taxon>
        <taxon>Thermotogati</taxon>
        <taxon>Thermotogota</taxon>
        <taxon>Thermotogae</taxon>
        <taxon>Thermotogales</taxon>
        <taxon>Fervidobacteriaceae</taxon>
        <taxon>Fervidobacterium</taxon>
    </lineage>
</organism>
<reference evidence="2" key="1">
    <citation type="submission" date="2016-12" db="EMBL/GenBank/DDBJ databases">
        <authorList>
            <person name="Varghese N."/>
            <person name="Submissions S."/>
        </authorList>
    </citation>
    <scope>NUCLEOTIDE SEQUENCE [LARGE SCALE GENOMIC DNA]</scope>
    <source>
        <strain evidence="2">DSM 13020</strain>
    </source>
</reference>
<protein>
    <submittedName>
        <fullName evidence="1">Uncharacterized protein</fullName>
    </submittedName>
</protein>
<dbReference type="RefSeq" id="WP_072760312.1">
    <property type="nucleotide sequence ID" value="NZ_FRDJ01000010.1"/>
</dbReference>
<dbReference type="SUPFAM" id="SSF51004">
    <property type="entry name" value="C-terminal (heme d1) domain of cytochrome cd1-nitrite reductase"/>
    <property type="match status" value="1"/>
</dbReference>
<dbReference type="OrthoDB" id="36913at2"/>
<name>A0A1M7T6Z3_FERGO</name>
<dbReference type="EMBL" id="FRDJ01000010">
    <property type="protein sequence ID" value="SHN66467.1"/>
    <property type="molecule type" value="Genomic_DNA"/>
</dbReference>